<gene>
    <name evidence="2" type="ORF">CONPUDRAFT_86030</name>
</gene>
<keyword evidence="3" id="KW-1185">Reference proteome</keyword>
<evidence type="ECO:0000256" key="1">
    <source>
        <dbReference type="SAM" id="SignalP"/>
    </source>
</evidence>
<proteinExistence type="predicted"/>
<feature type="chain" id="PRO_5004444058" evidence="1">
    <location>
        <begin position="19"/>
        <end position="143"/>
    </location>
</feature>
<evidence type="ECO:0000313" key="3">
    <source>
        <dbReference type="Proteomes" id="UP000053558"/>
    </source>
</evidence>
<dbReference type="EMBL" id="JH711595">
    <property type="protein sequence ID" value="EIW74042.1"/>
    <property type="molecule type" value="Genomic_DNA"/>
</dbReference>
<keyword evidence="1" id="KW-0732">Signal</keyword>
<reference evidence="3" key="1">
    <citation type="journal article" date="2012" name="Science">
        <title>The Paleozoic origin of enzymatic lignin decomposition reconstructed from 31 fungal genomes.</title>
        <authorList>
            <person name="Floudas D."/>
            <person name="Binder M."/>
            <person name="Riley R."/>
            <person name="Barry K."/>
            <person name="Blanchette R.A."/>
            <person name="Henrissat B."/>
            <person name="Martinez A.T."/>
            <person name="Otillar R."/>
            <person name="Spatafora J.W."/>
            <person name="Yadav J.S."/>
            <person name="Aerts A."/>
            <person name="Benoit I."/>
            <person name="Boyd A."/>
            <person name="Carlson A."/>
            <person name="Copeland A."/>
            <person name="Coutinho P.M."/>
            <person name="de Vries R.P."/>
            <person name="Ferreira P."/>
            <person name="Findley K."/>
            <person name="Foster B."/>
            <person name="Gaskell J."/>
            <person name="Glotzer D."/>
            <person name="Gorecki P."/>
            <person name="Heitman J."/>
            <person name="Hesse C."/>
            <person name="Hori C."/>
            <person name="Igarashi K."/>
            <person name="Jurgens J.A."/>
            <person name="Kallen N."/>
            <person name="Kersten P."/>
            <person name="Kohler A."/>
            <person name="Kuees U."/>
            <person name="Kumar T.K.A."/>
            <person name="Kuo A."/>
            <person name="LaButti K."/>
            <person name="Larrondo L.F."/>
            <person name="Lindquist E."/>
            <person name="Ling A."/>
            <person name="Lombard V."/>
            <person name="Lucas S."/>
            <person name="Lundell T."/>
            <person name="Martin R."/>
            <person name="McLaughlin D.J."/>
            <person name="Morgenstern I."/>
            <person name="Morin E."/>
            <person name="Murat C."/>
            <person name="Nagy L.G."/>
            <person name="Nolan M."/>
            <person name="Ohm R.A."/>
            <person name="Patyshakuliyeva A."/>
            <person name="Rokas A."/>
            <person name="Ruiz-Duenas F.J."/>
            <person name="Sabat G."/>
            <person name="Salamov A."/>
            <person name="Samejima M."/>
            <person name="Schmutz J."/>
            <person name="Slot J.C."/>
            <person name="St John F."/>
            <person name="Stenlid J."/>
            <person name="Sun H."/>
            <person name="Sun S."/>
            <person name="Syed K."/>
            <person name="Tsang A."/>
            <person name="Wiebenga A."/>
            <person name="Young D."/>
            <person name="Pisabarro A."/>
            <person name="Eastwood D.C."/>
            <person name="Martin F."/>
            <person name="Cullen D."/>
            <person name="Grigoriev I.V."/>
            <person name="Hibbett D.S."/>
        </authorList>
    </citation>
    <scope>NUCLEOTIDE SEQUENCE [LARGE SCALE GENOMIC DNA]</scope>
    <source>
        <strain evidence="3">RWD-64-598 SS2</strain>
    </source>
</reference>
<feature type="signal peptide" evidence="1">
    <location>
        <begin position="1"/>
        <end position="18"/>
    </location>
</feature>
<protein>
    <submittedName>
        <fullName evidence="2">Uncharacterized protein</fullName>
    </submittedName>
</protein>
<name>R7SE66_CONPW</name>
<dbReference type="Pfam" id="PF19271">
    <property type="entry name" value="Nis1"/>
    <property type="match status" value="1"/>
</dbReference>
<accession>R7SE66</accession>
<dbReference type="RefSeq" id="XP_007775759.1">
    <property type="nucleotide sequence ID" value="XM_007777569.1"/>
</dbReference>
<dbReference type="OrthoDB" id="2841294at2759"/>
<dbReference type="KEGG" id="cput:CONPUDRAFT_86030"/>
<dbReference type="InterPro" id="IPR045469">
    <property type="entry name" value="Nis1"/>
</dbReference>
<dbReference type="GeneID" id="19211065"/>
<dbReference type="AlphaFoldDB" id="R7SE66"/>
<dbReference type="OMA" id="NEYENFT"/>
<evidence type="ECO:0000313" key="2">
    <source>
        <dbReference type="EMBL" id="EIW74042.1"/>
    </source>
</evidence>
<sequence>MKLTQSFGALLFAAAALAQNVIITLPTEGQSVTAGSNITVDVERPEQLTGFDQVALIISMTSCASGACLPMAEGLDIILYNGAFNPVEPNPNPAHQQPNQNFTVAIPAALQKGEALIGVTQIALVSASLALWVEYQNVTVNVV</sequence>
<dbReference type="Proteomes" id="UP000053558">
    <property type="component" value="Unassembled WGS sequence"/>
</dbReference>
<organism evidence="2 3">
    <name type="scientific">Coniophora puteana (strain RWD-64-598)</name>
    <name type="common">Brown rot fungus</name>
    <dbReference type="NCBI Taxonomy" id="741705"/>
    <lineage>
        <taxon>Eukaryota</taxon>
        <taxon>Fungi</taxon>
        <taxon>Dikarya</taxon>
        <taxon>Basidiomycota</taxon>
        <taxon>Agaricomycotina</taxon>
        <taxon>Agaricomycetes</taxon>
        <taxon>Agaricomycetidae</taxon>
        <taxon>Boletales</taxon>
        <taxon>Coniophorineae</taxon>
        <taxon>Coniophoraceae</taxon>
        <taxon>Coniophora</taxon>
    </lineage>
</organism>